<gene>
    <name evidence="1" type="ORF">Agub_g2720</name>
</gene>
<evidence type="ECO:0000313" key="2">
    <source>
        <dbReference type="Proteomes" id="UP001054857"/>
    </source>
</evidence>
<keyword evidence="2" id="KW-1185">Reference proteome</keyword>
<sequence>APKVCSTVVSAVQPRLLVVVVHRADTHTPHARFLSLVASSALDPSAASSSSSGGPDAPSALRLMALAPHVANLSSHKLRRPVSWSLPVAPFRPPPATPPCERKECMRGFSIQGALRRFKSKHGNGLTRDFSGLWSRMMELRRNSSGSGA</sequence>
<protein>
    <submittedName>
        <fullName evidence="1">Uncharacterized protein</fullName>
    </submittedName>
</protein>
<dbReference type="EMBL" id="BMAR01000002">
    <property type="protein sequence ID" value="GFR41927.1"/>
    <property type="molecule type" value="Genomic_DNA"/>
</dbReference>
<feature type="non-terminal residue" evidence="1">
    <location>
        <position position="1"/>
    </location>
</feature>
<evidence type="ECO:0000313" key="1">
    <source>
        <dbReference type="EMBL" id="GFR41927.1"/>
    </source>
</evidence>
<reference evidence="1 2" key="1">
    <citation type="journal article" date="2021" name="Sci. Rep.">
        <title>Genome sequencing of the multicellular alga Astrephomene provides insights into convergent evolution of germ-soma differentiation.</title>
        <authorList>
            <person name="Yamashita S."/>
            <person name="Yamamoto K."/>
            <person name="Matsuzaki R."/>
            <person name="Suzuki S."/>
            <person name="Yamaguchi H."/>
            <person name="Hirooka S."/>
            <person name="Minakuchi Y."/>
            <person name="Miyagishima S."/>
            <person name="Kawachi M."/>
            <person name="Toyoda A."/>
            <person name="Nozaki H."/>
        </authorList>
    </citation>
    <scope>NUCLEOTIDE SEQUENCE [LARGE SCALE GENOMIC DNA]</scope>
    <source>
        <strain evidence="1 2">NIES-4017</strain>
    </source>
</reference>
<organism evidence="1 2">
    <name type="scientific">Astrephomene gubernaculifera</name>
    <dbReference type="NCBI Taxonomy" id="47775"/>
    <lineage>
        <taxon>Eukaryota</taxon>
        <taxon>Viridiplantae</taxon>
        <taxon>Chlorophyta</taxon>
        <taxon>core chlorophytes</taxon>
        <taxon>Chlorophyceae</taxon>
        <taxon>CS clade</taxon>
        <taxon>Chlamydomonadales</taxon>
        <taxon>Astrephomenaceae</taxon>
        <taxon>Astrephomene</taxon>
    </lineage>
</organism>
<dbReference type="Proteomes" id="UP001054857">
    <property type="component" value="Unassembled WGS sequence"/>
</dbReference>
<comment type="caution">
    <text evidence="1">The sequence shown here is derived from an EMBL/GenBank/DDBJ whole genome shotgun (WGS) entry which is preliminary data.</text>
</comment>
<dbReference type="AlphaFoldDB" id="A0AAD3DJK6"/>
<accession>A0AAD3DJK6</accession>
<feature type="non-terminal residue" evidence="1">
    <location>
        <position position="149"/>
    </location>
</feature>
<name>A0AAD3DJK6_9CHLO</name>
<proteinExistence type="predicted"/>